<feature type="non-terminal residue" evidence="2">
    <location>
        <position position="80"/>
    </location>
</feature>
<name>A0AAE5KM91_9MICC</name>
<gene>
    <name evidence="2" type="ORF">B8W87_10715</name>
</gene>
<feature type="compositionally biased region" description="Basic and acidic residues" evidence="1">
    <location>
        <begin position="1"/>
        <end position="13"/>
    </location>
</feature>
<evidence type="ECO:0000256" key="1">
    <source>
        <dbReference type="SAM" id="MobiDB-lite"/>
    </source>
</evidence>
<feature type="region of interest" description="Disordered" evidence="1">
    <location>
        <begin position="1"/>
        <end position="45"/>
    </location>
</feature>
<evidence type="ECO:0000313" key="3">
    <source>
        <dbReference type="Proteomes" id="UP000216195"/>
    </source>
</evidence>
<protein>
    <submittedName>
        <fullName evidence="2">Uncharacterized protein</fullName>
    </submittedName>
</protein>
<proteinExistence type="predicted"/>
<organism evidence="2 3">
    <name type="scientific">Rothia dentocariosa</name>
    <dbReference type="NCBI Taxonomy" id="2047"/>
    <lineage>
        <taxon>Bacteria</taxon>
        <taxon>Bacillati</taxon>
        <taxon>Actinomycetota</taxon>
        <taxon>Actinomycetes</taxon>
        <taxon>Micrococcales</taxon>
        <taxon>Micrococcaceae</taxon>
        <taxon>Rothia</taxon>
    </lineage>
</organism>
<evidence type="ECO:0000313" key="2">
    <source>
        <dbReference type="EMBL" id="PAK83196.1"/>
    </source>
</evidence>
<dbReference type="EMBL" id="NCWU01000061">
    <property type="protein sequence ID" value="PAK83196.1"/>
    <property type="molecule type" value="Genomic_DNA"/>
</dbReference>
<dbReference type="Proteomes" id="UP000216195">
    <property type="component" value="Unassembled WGS sequence"/>
</dbReference>
<feature type="region of interest" description="Disordered" evidence="1">
    <location>
        <begin position="59"/>
        <end position="80"/>
    </location>
</feature>
<comment type="caution">
    <text evidence="2">The sequence shown here is derived from an EMBL/GenBank/DDBJ whole genome shotgun (WGS) entry which is preliminary data.</text>
</comment>
<accession>A0AAE5KM91</accession>
<reference evidence="2 3" key="1">
    <citation type="submission" date="2017-04" db="EMBL/GenBank/DDBJ databases">
        <title>Kefir bacterial isolates.</title>
        <authorList>
            <person name="Kim Y."/>
            <person name="Blasche S."/>
            <person name="Patil K.R."/>
        </authorList>
    </citation>
    <scope>NUCLEOTIDE SEQUENCE [LARGE SCALE GENOMIC DNA]</scope>
    <source>
        <strain evidence="2 3">OG2-1</strain>
    </source>
</reference>
<sequence length="80" mass="9108">REEFRKDYAEDQSAKQLGVSDSVTEFMKTPEHNESPSSPPAEISFVPTENETLEDAIKNKEEHVPVLVHNPEREDNIENA</sequence>
<feature type="non-terminal residue" evidence="2">
    <location>
        <position position="1"/>
    </location>
</feature>
<dbReference type="AlphaFoldDB" id="A0AAE5KM91"/>